<proteinExistence type="predicted"/>
<evidence type="ECO:0000313" key="1">
    <source>
        <dbReference type="EMBL" id="JAI30425.1"/>
    </source>
</evidence>
<name>A0A0K8UVP1_BACLA</name>
<accession>A0A0K8UVP1</accession>
<protein>
    <recommendedName>
        <fullName evidence="2">CCHC-type domain-containing protein</fullName>
    </recommendedName>
</protein>
<organism evidence="1">
    <name type="scientific">Bactrocera latifrons</name>
    <name type="common">Malaysian fruit fly</name>
    <name type="synonym">Chaetodacus latifrons</name>
    <dbReference type="NCBI Taxonomy" id="174628"/>
    <lineage>
        <taxon>Eukaryota</taxon>
        <taxon>Metazoa</taxon>
        <taxon>Ecdysozoa</taxon>
        <taxon>Arthropoda</taxon>
        <taxon>Hexapoda</taxon>
        <taxon>Insecta</taxon>
        <taxon>Pterygota</taxon>
        <taxon>Neoptera</taxon>
        <taxon>Endopterygota</taxon>
        <taxon>Diptera</taxon>
        <taxon>Brachycera</taxon>
        <taxon>Muscomorpha</taxon>
        <taxon>Tephritoidea</taxon>
        <taxon>Tephritidae</taxon>
        <taxon>Bactrocera</taxon>
        <taxon>Bactrocera</taxon>
    </lineage>
</organism>
<gene>
    <name evidence="1" type="ORF">c0_g1_i1</name>
</gene>
<reference evidence="1" key="1">
    <citation type="submission" date="2015-06" db="EMBL/GenBank/DDBJ databases">
        <authorList>
            <person name="Hoefler B.C."/>
            <person name="Straight P.D."/>
        </authorList>
    </citation>
    <scope>NUCLEOTIDE SEQUENCE</scope>
</reference>
<evidence type="ECO:0008006" key="2">
    <source>
        <dbReference type="Google" id="ProtNLM"/>
    </source>
</evidence>
<sequence>ACLILNIKPTQFLQIKSCTTTAEVWKKLRVIHLQVVSVKKVQNFQQMLYLNMKQGKNVARCVNAITQKQHHRSRTDNGQNDAERAEQAAFKGKCFYCHKAGHRANERRIKEKLCYIDSGAAPHLCLDKTMLVSVVVGVSKRENSFVCPMSEEKFSVS</sequence>
<dbReference type="AlphaFoldDB" id="A0A0K8UVP1"/>
<dbReference type="EMBL" id="GDHF01021889">
    <property type="protein sequence ID" value="JAI30425.1"/>
    <property type="molecule type" value="Transcribed_RNA"/>
</dbReference>
<feature type="non-terminal residue" evidence="1">
    <location>
        <position position="1"/>
    </location>
</feature>
<dbReference type="Pfam" id="PF14223">
    <property type="entry name" value="Retrotran_gag_2"/>
    <property type="match status" value="1"/>
</dbReference>